<evidence type="ECO:0000313" key="3">
    <source>
        <dbReference type="Proteomes" id="UP000186406"/>
    </source>
</evidence>
<dbReference type="InterPro" id="IPR050697">
    <property type="entry name" value="Adenylyl/Guanylyl_Cyclase_3/4"/>
</dbReference>
<evidence type="ECO:0000313" key="2">
    <source>
        <dbReference type="EMBL" id="SHO67408.1"/>
    </source>
</evidence>
<sequence length="433" mass="46936">MDKATRTAITDWLLEHGLAGAAETELLRGFCERCQAAGIDLHRGVVFIDTLHPILEGRGWRWGGDGNSGAAMFEYPRHTSPDDDHRWRLSPFYRLLENGDTLLHLNLEGGGPFDYPVVQDLAAEGCTGYMAAIHRFERGKAIGPVDCTYSSWSTRRPGGFSDDDLDDMRSLLPAFLLAIKTATMTEVARTLAHVYLGRDAGERVLGGRITRGVAERINAVLWYSDLRSSTSISDTAAPEEIIPFLNDYAAAAIDAIHGEGGDVLKLMGDGILAIFGGARTPVAGRAALRAERRFRENIRRLDVERAALERPTTSAYVGLHCGEVFYGNIGSNERLDFTVVGPAVNEVSRIASMCRAVDRDLLVSAALIEALGPVEQEHFVSTGRFALRGVGRAQTLYTLDPAVSTDSAHAVRYAHCLDGAPAGRKAGLDNSAP</sequence>
<dbReference type="InterPro" id="IPR029787">
    <property type="entry name" value="Nucleotide_cyclase"/>
</dbReference>
<evidence type="ECO:0000259" key="1">
    <source>
        <dbReference type="PROSITE" id="PS50125"/>
    </source>
</evidence>
<dbReference type="AlphaFoldDB" id="A0A1M7ZR73"/>
<keyword evidence="3" id="KW-1185">Reference proteome</keyword>
<dbReference type="SMART" id="SM00044">
    <property type="entry name" value="CYCc"/>
    <property type="match status" value="1"/>
</dbReference>
<dbReference type="GO" id="GO:0004016">
    <property type="term" value="F:adenylate cyclase activity"/>
    <property type="evidence" value="ECO:0007669"/>
    <property type="project" value="UniProtKB-ARBA"/>
</dbReference>
<dbReference type="EMBL" id="FRXO01000013">
    <property type="protein sequence ID" value="SHO67408.1"/>
    <property type="molecule type" value="Genomic_DNA"/>
</dbReference>
<dbReference type="SUPFAM" id="SSF55073">
    <property type="entry name" value="Nucleotide cyclase"/>
    <property type="match status" value="1"/>
</dbReference>
<protein>
    <submittedName>
        <fullName evidence="2">Adenylate cyclase</fullName>
    </submittedName>
</protein>
<dbReference type="PROSITE" id="PS50125">
    <property type="entry name" value="GUANYLATE_CYCLASE_2"/>
    <property type="match status" value="1"/>
</dbReference>
<dbReference type="CDD" id="cd07302">
    <property type="entry name" value="CHD"/>
    <property type="match status" value="1"/>
</dbReference>
<dbReference type="PANTHER" id="PTHR43081">
    <property type="entry name" value="ADENYLATE CYCLASE, TERMINAL-DIFFERENTIATION SPECIFIC-RELATED"/>
    <property type="match status" value="1"/>
</dbReference>
<reference evidence="2 3" key="1">
    <citation type="submission" date="2016-12" db="EMBL/GenBank/DDBJ databases">
        <authorList>
            <person name="Song W.-J."/>
            <person name="Kurnit D.M."/>
        </authorList>
    </citation>
    <scope>NUCLEOTIDE SEQUENCE [LARGE SCALE GENOMIC DNA]</scope>
    <source>
        <strain evidence="2 3">DSM 19599</strain>
    </source>
</reference>
<dbReference type="OrthoDB" id="4565346at2"/>
<dbReference type="InterPro" id="IPR001054">
    <property type="entry name" value="A/G_cyclase"/>
</dbReference>
<dbReference type="RefSeq" id="WP_073632170.1">
    <property type="nucleotide sequence ID" value="NZ_FRXO01000013.1"/>
</dbReference>
<proteinExistence type="predicted"/>
<dbReference type="Pfam" id="PF00211">
    <property type="entry name" value="Guanylate_cyc"/>
    <property type="match status" value="1"/>
</dbReference>
<name>A0A1M7ZR73_9HYPH</name>
<feature type="domain" description="Guanylate cyclase" evidence="1">
    <location>
        <begin position="220"/>
        <end position="351"/>
    </location>
</feature>
<accession>A0A1M7ZR73</accession>
<dbReference type="PANTHER" id="PTHR43081:SF11">
    <property type="entry name" value="BLR2264 PROTEIN"/>
    <property type="match status" value="1"/>
</dbReference>
<gene>
    <name evidence="2" type="ORF">SAMN02745172_04086</name>
</gene>
<dbReference type="GO" id="GO:0035556">
    <property type="term" value="P:intracellular signal transduction"/>
    <property type="evidence" value="ECO:0007669"/>
    <property type="project" value="InterPro"/>
</dbReference>
<dbReference type="STRING" id="1123029.SAMN02745172_04086"/>
<dbReference type="Proteomes" id="UP000186406">
    <property type="component" value="Unassembled WGS sequence"/>
</dbReference>
<dbReference type="GO" id="GO:0006171">
    <property type="term" value="P:cAMP biosynthetic process"/>
    <property type="evidence" value="ECO:0007669"/>
    <property type="project" value="TreeGrafter"/>
</dbReference>
<organism evidence="2 3">
    <name type="scientific">Pseudoxanthobacter soli DSM 19599</name>
    <dbReference type="NCBI Taxonomy" id="1123029"/>
    <lineage>
        <taxon>Bacteria</taxon>
        <taxon>Pseudomonadati</taxon>
        <taxon>Pseudomonadota</taxon>
        <taxon>Alphaproteobacteria</taxon>
        <taxon>Hyphomicrobiales</taxon>
        <taxon>Segnochrobactraceae</taxon>
        <taxon>Pseudoxanthobacter</taxon>
    </lineage>
</organism>
<dbReference type="Gene3D" id="3.30.70.1230">
    <property type="entry name" value="Nucleotide cyclase"/>
    <property type="match status" value="1"/>
</dbReference>